<feature type="domain" description="Peptidoglycan recognition protein family" evidence="4">
    <location>
        <begin position="278"/>
        <end position="423"/>
    </location>
</feature>
<dbReference type="AlphaFoldDB" id="A0A6B8WQL7"/>
<gene>
    <name evidence="5" type="ORF">COCCU_13245</name>
</gene>
<feature type="domain" description="N-acetylmuramoyl-L-alanine amidase" evidence="3">
    <location>
        <begin position="291"/>
        <end position="457"/>
    </location>
</feature>
<dbReference type="GO" id="GO:0008745">
    <property type="term" value="F:N-acetylmuramoyl-L-alanine amidase activity"/>
    <property type="evidence" value="ECO:0007669"/>
    <property type="project" value="InterPro"/>
</dbReference>
<dbReference type="SMART" id="SM00644">
    <property type="entry name" value="Ami_2"/>
    <property type="match status" value="1"/>
</dbReference>
<evidence type="ECO:0000313" key="5">
    <source>
        <dbReference type="EMBL" id="QGU08548.1"/>
    </source>
</evidence>
<dbReference type="KEGG" id="cok:COCCU_13245"/>
<evidence type="ECO:0000259" key="3">
    <source>
        <dbReference type="SMART" id="SM00644"/>
    </source>
</evidence>
<dbReference type="PANTHER" id="PTHR11022">
    <property type="entry name" value="PEPTIDOGLYCAN RECOGNITION PROTEIN"/>
    <property type="match status" value="1"/>
</dbReference>
<evidence type="ECO:0000256" key="1">
    <source>
        <dbReference type="ARBA" id="ARBA00007553"/>
    </source>
</evidence>
<feature type="compositionally biased region" description="Low complexity" evidence="2">
    <location>
        <begin position="180"/>
        <end position="232"/>
    </location>
</feature>
<evidence type="ECO:0000259" key="4">
    <source>
        <dbReference type="SMART" id="SM00701"/>
    </source>
</evidence>
<dbReference type="GO" id="GO:0008270">
    <property type="term" value="F:zinc ion binding"/>
    <property type="evidence" value="ECO:0007669"/>
    <property type="project" value="InterPro"/>
</dbReference>
<dbReference type="Pfam" id="PF08310">
    <property type="entry name" value="LGFP"/>
    <property type="match status" value="1"/>
</dbReference>
<dbReference type="EMBL" id="CP046455">
    <property type="protein sequence ID" value="QGU08548.1"/>
    <property type="molecule type" value="Genomic_DNA"/>
</dbReference>
<feature type="region of interest" description="Disordered" evidence="2">
    <location>
        <begin position="479"/>
        <end position="511"/>
    </location>
</feature>
<dbReference type="InterPro" id="IPR002502">
    <property type="entry name" value="Amidase_domain"/>
</dbReference>
<dbReference type="InterPro" id="IPR015510">
    <property type="entry name" value="PGRP"/>
</dbReference>
<feature type="compositionally biased region" description="Low complexity" evidence="2">
    <location>
        <begin position="486"/>
        <end position="498"/>
    </location>
</feature>
<dbReference type="SMART" id="SM00701">
    <property type="entry name" value="PGRP"/>
    <property type="match status" value="1"/>
</dbReference>
<comment type="similarity">
    <text evidence="1">Belongs to the N-acetylmuramoyl-L-alanine amidase 2 family.</text>
</comment>
<dbReference type="PANTHER" id="PTHR11022:SF41">
    <property type="entry name" value="PEPTIDOGLYCAN-RECOGNITION PROTEIN LC-RELATED"/>
    <property type="match status" value="1"/>
</dbReference>
<accession>A0A6B8WQL7</accession>
<evidence type="ECO:0000256" key="2">
    <source>
        <dbReference type="SAM" id="MobiDB-lite"/>
    </source>
</evidence>
<dbReference type="Pfam" id="PF01510">
    <property type="entry name" value="Amidase_2"/>
    <property type="match status" value="1"/>
</dbReference>
<protein>
    <submittedName>
        <fullName evidence="5">N-acetylmuramoyl-L-alanine amidase</fullName>
    </submittedName>
</protein>
<dbReference type="CDD" id="cd06583">
    <property type="entry name" value="PGRP"/>
    <property type="match status" value="1"/>
</dbReference>
<dbReference type="InterPro" id="IPR006619">
    <property type="entry name" value="PGRP_domain_met/bac"/>
</dbReference>
<dbReference type="InterPro" id="IPR036505">
    <property type="entry name" value="Amidase/PGRP_sf"/>
</dbReference>
<dbReference type="Proteomes" id="UP000424462">
    <property type="component" value="Chromosome"/>
</dbReference>
<name>A0A6B8WQL7_9CORY</name>
<evidence type="ECO:0000313" key="6">
    <source>
        <dbReference type="Proteomes" id="UP000424462"/>
    </source>
</evidence>
<organism evidence="5 6">
    <name type="scientific">Corynebacterium occultum</name>
    <dbReference type="NCBI Taxonomy" id="2675219"/>
    <lineage>
        <taxon>Bacteria</taxon>
        <taxon>Bacillati</taxon>
        <taxon>Actinomycetota</taxon>
        <taxon>Actinomycetes</taxon>
        <taxon>Mycobacteriales</taxon>
        <taxon>Corynebacteriaceae</taxon>
        <taxon>Corynebacterium</taxon>
    </lineage>
</organism>
<dbReference type="RefSeq" id="WP_156232154.1">
    <property type="nucleotide sequence ID" value="NZ_CP046455.1"/>
</dbReference>
<proteinExistence type="inferred from homology"/>
<sequence precursor="true">MQQRRRLNAVSQRPALALVLSIVLTAATVVGLNEGGILRTQEAGVSPVSASEDSVPLSAGENVVVEDAAIATQGGAGGGVSRTVKEFTREEAFSMFALTWEGQRDIASYVRAEGADGTWGPWYAAEPLAEISPTGMSGTDLIYVEPTNKIQVSISGVDIIGAEAGDTPADAAPIEEAPVAEAPVEQAPAAEAPVAEAPAAVEQAPVEQSPAAEQSPVEAPAAEAPVGAGTAPLPSNYGDIQPVAEVSAADDIQAVFIDGNAEEGGIALAAESDSYGMPNVISRAGWGADESLRCSSPTIDDRVSAITIHHTAGSNNYTEAESAAQMRGYYRYHAATLGWCDIGYQALVDKYGNIFEGRAGGLNRGVRGAHAGGFNENTWAISMMGDYSNVSPSNATIQAVGELAGWRSTAADAGFDPLGHDVHYSEGTSYAKYPYGAAVNLPNIFAHRDVGTTSCPGNAGYAQMGAIRDIAKNTHDQIQSGLGAGETSTETTSSDTPAPLDPIPADPAVPNDPANSQISNQLSSIEGLDLVGLLNGDQEAIIAAAGTIAVVALSIALSQGDVDGVGNLGEVEVINGLQLSHIPPLLEGVVSLSGDSEFSQLLRTILDVFGPVLGDSRSGVQYAEERNDNTNVNYALFENGIMLSSDQTGAHALWGAIGEAWAGQGYDLGPLGLPTSNEYAAGNLTRVDFQNGYITYDPATNAVDIQLN</sequence>
<feature type="region of interest" description="Disordered" evidence="2">
    <location>
        <begin position="180"/>
        <end position="233"/>
    </location>
</feature>
<keyword evidence="6" id="KW-1185">Reference proteome</keyword>
<reference evidence="5 6" key="1">
    <citation type="submission" date="2019-11" db="EMBL/GenBank/DDBJ databases">
        <title>Complete genome sequence of Corynebacterium kalinowskii 1959, a novel Corynebacterium species isolated from soil of a small paddock in Vilsendorf, Germany.</title>
        <authorList>
            <person name="Schaffert L."/>
            <person name="Ruwe M."/>
            <person name="Milse J."/>
            <person name="Hanuschka K."/>
            <person name="Ortseifen V."/>
            <person name="Droste J."/>
            <person name="Brandt D."/>
            <person name="Schlueter L."/>
            <person name="Kutter Y."/>
            <person name="Vinke S."/>
            <person name="Viehoefer P."/>
            <person name="Jacob L."/>
            <person name="Luebke N.-C."/>
            <person name="Schulte-Berndt E."/>
            <person name="Hain C."/>
            <person name="Linder M."/>
            <person name="Schmidt P."/>
            <person name="Wollenschlaeger L."/>
            <person name="Luttermann T."/>
            <person name="Thieme E."/>
            <person name="Hassa J."/>
            <person name="Haak M."/>
            <person name="Wittchen M."/>
            <person name="Mentz A."/>
            <person name="Persicke M."/>
            <person name="Busche T."/>
            <person name="Ruckert C."/>
        </authorList>
    </citation>
    <scope>NUCLEOTIDE SEQUENCE [LARGE SCALE GENOMIC DNA]</scope>
    <source>
        <strain evidence="5 6">2039</strain>
    </source>
</reference>
<dbReference type="Gene3D" id="3.40.80.10">
    <property type="entry name" value="Peptidoglycan recognition protein-like"/>
    <property type="match status" value="1"/>
</dbReference>
<dbReference type="SUPFAM" id="SSF55846">
    <property type="entry name" value="N-acetylmuramoyl-L-alanine amidase-like"/>
    <property type="match status" value="1"/>
</dbReference>
<dbReference type="InterPro" id="IPR013207">
    <property type="entry name" value="LGFP"/>
</dbReference>
<dbReference type="GO" id="GO:0009253">
    <property type="term" value="P:peptidoglycan catabolic process"/>
    <property type="evidence" value="ECO:0007669"/>
    <property type="project" value="InterPro"/>
</dbReference>